<gene>
    <name evidence="5" type="ORF">BK816_01300</name>
</gene>
<dbReference type="GO" id="GO:0046279">
    <property type="term" value="P:3,4-dihydroxybenzoate biosynthetic process"/>
    <property type="evidence" value="ECO:0007669"/>
    <property type="project" value="TreeGrafter"/>
</dbReference>
<evidence type="ECO:0000256" key="2">
    <source>
        <dbReference type="ARBA" id="ARBA00012060"/>
    </source>
</evidence>
<reference evidence="5 6" key="1">
    <citation type="submission" date="2016-10" db="EMBL/GenBank/DDBJ databases">
        <title>Actinomyces aegypiusis sp. nov., isolated from the Aegypius monachus in Qinghai Tibet Plateau China.</title>
        <authorList>
            <person name="Wang Y."/>
        </authorList>
    </citation>
    <scope>NUCLEOTIDE SEQUENCE [LARGE SCALE GENOMIC DNA]</scope>
    <source>
        <strain evidence="5 6">VUL4_3</strain>
    </source>
</reference>
<evidence type="ECO:0000313" key="6">
    <source>
        <dbReference type="Proteomes" id="UP000176288"/>
    </source>
</evidence>
<proteinExistence type="predicted"/>
<dbReference type="STRING" id="1912795.BK816_01300"/>
<dbReference type="Gene3D" id="3.20.20.70">
    <property type="entry name" value="Aldolase class I"/>
    <property type="match status" value="1"/>
</dbReference>
<organism evidence="5 6">
    <name type="scientific">Boudabousia tangfeifanii</name>
    <dbReference type="NCBI Taxonomy" id="1912795"/>
    <lineage>
        <taxon>Bacteria</taxon>
        <taxon>Bacillati</taxon>
        <taxon>Actinomycetota</taxon>
        <taxon>Actinomycetes</taxon>
        <taxon>Actinomycetales</taxon>
        <taxon>Actinomycetaceae</taxon>
        <taxon>Boudabousia</taxon>
    </lineage>
</organism>
<dbReference type="InterPro" id="IPR001381">
    <property type="entry name" value="DHquinase_I"/>
</dbReference>
<dbReference type="Proteomes" id="UP000176288">
    <property type="component" value="Chromosome"/>
</dbReference>
<dbReference type="EMBL" id="CP017812">
    <property type="protein sequence ID" value="AOZ72098.1"/>
    <property type="molecule type" value="Genomic_DNA"/>
</dbReference>
<sequence length="248" mass="26186">MGQTTAEMISQAGAARGLADCVEVRLDHLPNLSQLITEGDWAWLEQVREAAACPILGTIRTASQGGEADLEFFDYAEGMSEVAQHVEYVDVEWDPEMPPPILAGLIDAGRNGGARVLLSWHDFEQMPPMATIDGFFATAAEAGVEIAKIACQVENQLQAAQLLQVLARHYQQNQQPPSPALGALARPRPELLAIGMGPAGQVTRAVGHLFGNCATFAAVDGQASAPGQLGAQAMGDLLASMAGMGLKR</sequence>
<keyword evidence="6" id="KW-1185">Reference proteome</keyword>
<dbReference type="KEGG" id="avu:BK816_01300"/>
<evidence type="ECO:0000313" key="5">
    <source>
        <dbReference type="EMBL" id="AOZ72098.1"/>
    </source>
</evidence>
<keyword evidence="4" id="KW-0704">Schiff base</keyword>
<dbReference type="InterPro" id="IPR013785">
    <property type="entry name" value="Aldolase_TIM"/>
</dbReference>
<name>A0A1D9MIS2_9ACTO</name>
<dbReference type="PANTHER" id="PTHR43699">
    <property type="entry name" value="3-DEHYDROQUINATE DEHYDRATASE"/>
    <property type="match status" value="1"/>
</dbReference>
<evidence type="ECO:0000256" key="3">
    <source>
        <dbReference type="ARBA" id="ARBA00023239"/>
    </source>
</evidence>
<dbReference type="GO" id="GO:0003855">
    <property type="term" value="F:3-dehydroquinate dehydratase activity"/>
    <property type="evidence" value="ECO:0007669"/>
    <property type="project" value="UniProtKB-EC"/>
</dbReference>
<evidence type="ECO:0000256" key="4">
    <source>
        <dbReference type="ARBA" id="ARBA00023270"/>
    </source>
</evidence>
<dbReference type="AlphaFoldDB" id="A0A1D9MIS2"/>
<dbReference type="Pfam" id="PF01487">
    <property type="entry name" value="DHquinase_I"/>
    <property type="match status" value="1"/>
</dbReference>
<dbReference type="InterPro" id="IPR050146">
    <property type="entry name" value="Type-I_3-dehydroquinase"/>
</dbReference>
<dbReference type="PANTHER" id="PTHR43699:SF1">
    <property type="entry name" value="3-DEHYDROQUINATE DEHYDRATASE"/>
    <property type="match status" value="1"/>
</dbReference>
<dbReference type="EC" id="4.2.1.10" evidence="2"/>
<accession>A0A1D9MIS2</accession>
<comment type="catalytic activity">
    <reaction evidence="1">
        <text>3-dehydroquinate = 3-dehydroshikimate + H2O</text>
        <dbReference type="Rhea" id="RHEA:21096"/>
        <dbReference type="ChEBI" id="CHEBI:15377"/>
        <dbReference type="ChEBI" id="CHEBI:16630"/>
        <dbReference type="ChEBI" id="CHEBI:32364"/>
        <dbReference type="EC" id="4.2.1.10"/>
    </reaction>
</comment>
<dbReference type="SUPFAM" id="SSF51569">
    <property type="entry name" value="Aldolase"/>
    <property type="match status" value="1"/>
</dbReference>
<evidence type="ECO:0000256" key="1">
    <source>
        <dbReference type="ARBA" id="ARBA00001864"/>
    </source>
</evidence>
<keyword evidence="3" id="KW-0456">Lyase</keyword>
<protein>
    <recommendedName>
        <fullName evidence="2">3-dehydroquinate dehydratase</fullName>
        <ecNumber evidence="2">4.2.1.10</ecNumber>
    </recommendedName>
</protein>
<dbReference type="CDD" id="cd00502">
    <property type="entry name" value="DHQase_I"/>
    <property type="match status" value="1"/>
</dbReference>